<evidence type="ECO:0000313" key="2">
    <source>
        <dbReference type="EMBL" id="STO37040.1"/>
    </source>
</evidence>
<proteinExistence type="predicted"/>
<dbReference type="EMBL" id="UGGZ01000001">
    <property type="protein sequence ID" value="STO37040.1"/>
    <property type="molecule type" value="Genomic_DNA"/>
</dbReference>
<dbReference type="EMBL" id="DYVQ01000034">
    <property type="protein sequence ID" value="HJF73474.1"/>
    <property type="molecule type" value="Genomic_DNA"/>
</dbReference>
<evidence type="ECO:0000313" key="1">
    <source>
        <dbReference type="EMBL" id="HJF73474.1"/>
    </source>
</evidence>
<reference evidence="1" key="2">
    <citation type="journal article" date="2021" name="PeerJ">
        <title>Extensive microbial diversity within the chicken gut microbiome revealed by metagenomics and culture.</title>
        <authorList>
            <person name="Gilroy R."/>
            <person name="Ravi A."/>
            <person name="Getino M."/>
            <person name="Pursley I."/>
            <person name="Horton D.L."/>
            <person name="Alikhan N.F."/>
            <person name="Baker D."/>
            <person name="Gharbi K."/>
            <person name="Hall N."/>
            <person name="Watson M."/>
            <person name="Adriaenssens E.M."/>
            <person name="Foster-Nyarko E."/>
            <person name="Jarju S."/>
            <person name="Secka A."/>
            <person name="Antonio M."/>
            <person name="Oren A."/>
            <person name="Chaudhuri R.R."/>
            <person name="La Ragione R."/>
            <person name="Hildebrand F."/>
            <person name="Pallen M.J."/>
        </authorList>
    </citation>
    <scope>NUCLEOTIDE SEQUENCE</scope>
    <source>
        <strain evidence="1">ChiHjej11B10-15683</strain>
    </source>
</reference>
<dbReference type="GeneID" id="77263256"/>
<dbReference type="Proteomes" id="UP000749334">
    <property type="component" value="Unassembled WGS sequence"/>
</dbReference>
<dbReference type="Proteomes" id="UP000254232">
    <property type="component" value="Unassembled WGS sequence"/>
</dbReference>
<evidence type="ECO:0000313" key="4">
    <source>
        <dbReference type="Proteomes" id="UP000749334"/>
    </source>
</evidence>
<organism evidence="1 4">
    <name type="scientific">Gallibacterium anatis</name>
    <dbReference type="NCBI Taxonomy" id="750"/>
    <lineage>
        <taxon>Bacteria</taxon>
        <taxon>Pseudomonadati</taxon>
        <taxon>Pseudomonadota</taxon>
        <taxon>Gammaproteobacteria</taxon>
        <taxon>Pasteurellales</taxon>
        <taxon>Pasteurellaceae</taxon>
        <taxon>Gallibacterium</taxon>
    </lineage>
</organism>
<name>A0A0A3ABI5_9PAST</name>
<protein>
    <submittedName>
        <fullName evidence="1">Uncharacterized protein</fullName>
    </submittedName>
</protein>
<dbReference type="AlphaFoldDB" id="A0A0A3ABI5"/>
<accession>A0A0A3ABI5</accession>
<gene>
    <name evidence="1" type="ORF">K8W15_04605</name>
    <name evidence="2" type="ORF">NCTC11413_00123</name>
</gene>
<evidence type="ECO:0000313" key="3">
    <source>
        <dbReference type="Proteomes" id="UP000254232"/>
    </source>
</evidence>
<reference evidence="2 3" key="1">
    <citation type="submission" date="2018-06" db="EMBL/GenBank/DDBJ databases">
        <authorList>
            <consortium name="Pathogen Informatics"/>
            <person name="Doyle S."/>
        </authorList>
    </citation>
    <scope>NUCLEOTIDE SEQUENCE [LARGE SCALE GENOMIC DNA]</scope>
    <source>
        <strain evidence="2 3">NCTC11413</strain>
    </source>
</reference>
<dbReference type="RefSeq" id="WP_018346821.1">
    <property type="nucleotide sequence ID" value="NZ_CP103874.1"/>
</dbReference>
<sequence>MSYEKTKNEIFGSLLFLTDIVHNEQILIDLLHQAGYKNVTKNKIRRWRRKDGGSSVPDFVLEVLLTFLFDLKKKNREKFSVVDMSEKSLD</sequence>
<reference evidence="1" key="3">
    <citation type="submission" date="2021-09" db="EMBL/GenBank/DDBJ databases">
        <authorList>
            <person name="Gilroy R."/>
        </authorList>
    </citation>
    <scope>NUCLEOTIDE SEQUENCE</scope>
    <source>
        <strain evidence="1">ChiHjej11B10-15683</strain>
    </source>
</reference>